<evidence type="ECO:0000313" key="4">
    <source>
        <dbReference type="Proteomes" id="UP000241462"/>
    </source>
</evidence>
<protein>
    <recommendedName>
        <fullName evidence="2">Protein kinase domain-containing protein</fullName>
    </recommendedName>
</protein>
<dbReference type="GO" id="GO:0005524">
    <property type="term" value="F:ATP binding"/>
    <property type="evidence" value="ECO:0007669"/>
    <property type="project" value="InterPro"/>
</dbReference>
<dbReference type="STRING" id="2025994.A0A2T2ZVB5"/>
<dbReference type="OrthoDB" id="4062651at2759"/>
<organism evidence="3 4">
    <name type="scientific">Coniella lustricola</name>
    <dbReference type="NCBI Taxonomy" id="2025994"/>
    <lineage>
        <taxon>Eukaryota</taxon>
        <taxon>Fungi</taxon>
        <taxon>Dikarya</taxon>
        <taxon>Ascomycota</taxon>
        <taxon>Pezizomycotina</taxon>
        <taxon>Sordariomycetes</taxon>
        <taxon>Sordariomycetidae</taxon>
        <taxon>Diaporthales</taxon>
        <taxon>Schizoparmaceae</taxon>
        <taxon>Coniella</taxon>
    </lineage>
</organism>
<dbReference type="EMBL" id="KZ678641">
    <property type="protein sequence ID" value="PSR77726.1"/>
    <property type="molecule type" value="Genomic_DNA"/>
</dbReference>
<reference evidence="3 4" key="1">
    <citation type="journal article" date="2018" name="Mycol. Prog.">
        <title>Coniella lustricola, a new species from submerged detritus.</title>
        <authorList>
            <person name="Raudabaugh D.B."/>
            <person name="Iturriaga T."/>
            <person name="Carver A."/>
            <person name="Mondo S."/>
            <person name="Pangilinan J."/>
            <person name="Lipzen A."/>
            <person name="He G."/>
            <person name="Amirebrahimi M."/>
            <person name="Grigoriev I.V."/>
            <person name="Miller A.N."/>
        </authorList>
    </citation>
    <scope>NUCLEOTIDE SEQUENCE [LARGE SCALE GENOMIC DNA]</scope>
    <source>
        <strain evidence="3 4">B22-T-1</strain>
    </source>
</reference>
<feature type="domain" description="Protein kinase" evidence="2">
    <location>
        <begin position="1"/>
        <end position="400"/>
    </location>
</feature>
<dbReference type="Proteomes" id="UP000241462">
    <property type="component" value="Unassembled WGS sequence"/>
</dbReference>
<proteinExistence type="predicted"/>
<accession>A0A2T2ZVB5</accession>
<evidence type="ECO:0000256" key="1">
    <source>
        <dbReference type="SAM" id="MobiDB-lite"/>
    </source>
</evidence>
<feature type="compositionally biased region" description="Basic and acidic residues" evidence="1">
    <location>
        <begin position="181"/>
        <end position="194"/>
    </location>
</feature>
<dbReference type="GO" id="GO:0004672">
    <property type="term" value="F:protein kinase activity"/>
    <property type="evidence" value="ECO:0007669"/>
    <property type="project" value="InterPro"/>
</dbReference>
<dbReference type="Gene3D" id="1.10.510.10">
    <property type="entry name" value="Transferase(Phosphotransferase) domain 1"/>
    <property type="match status" value="1"/>
</dbReference>
<dbReference type="SUPFAM" id="SSF56112">
    <property type="entry name" value="Protein kinase-like (PK-like)"/>
    <property type="match status" value="1"/>
</dbReference>
<gene>
    <name evidence="3" type="ORF">BD289DRAFT_486369</name>
</gene>
<evidence type="ECO:0000259" key="2">
    <source>
        <dbReference type="PROSITE" id="PS50011"/>
    </source>
</evidence>
<dbReference type="InterPro" id="IPR000719">
    <property type="entry name" value="Prot_kinase_dom"/>
</dbReference>
<name>A0A2T2ZVB5_9PEZI</name>
<keyword evidence="4" id="KW-1185">Reference proteome</keyword>
<dbReference type="PROSITE" id="PS50011">
    <property type="entry name" value="PROTEIN_KINASE_DOM"/>
    <property type="match status" value="1"/>
</dbReference>
<feature type="region of interest" description="Disordered" evidence="1">
    <location>
        <begin position="172"/>
        <end position="198"/>
    </location>
</feature>
<dbReference type="AlphaFoldDB" id="A0A2T2ZVB5"/>
<sequence length="486" mass="54191">MASTTANPPSQPAYDILHEVAPRGVRLVRRRADGATFLGTHADYEQTAPQLHSLLARGAGNAVAALLCHPNLVSCGEVIPLDAFYGGGWARRANASKDALPIQTWDYCAAGSLETLLQQSMRPVKKDPTTGKVLGWMPESLCWHVAISLLSALSWLHEGYVEYDMAVYDTDDNDNAGDPTKGQDKDKAGSEKPPRRVPTCHTAMTGRGNEDWMPVLHRAVVPGNVFFQQPKGSETYGLCKLGNYSKVVVVGHVAGHAKGSPVACSDDGLSSLAQLKMDMAVENIYKLPKAKRPYLRGTEIHQVGAILYRLMTRDVLPDKEECPVQGCNARHWIDETEHTCNFATRSKDLDGTTQFILRNRTEPLKGCYTDQLIQCLERLLSYHRSEAHAPTLLREAQDWYLLWKRTTDAGKEHRDVWDDWVLRQENKMREVAKAREAARKQSGEGAVDYVELALEVQAEAQEKVDHVRREADWTRQVAVLEELGRS</sequence>
<dbReference type="InterPro" id="IPR011009">
    <property type="entry name" value="Kinase-like_dom_sf"/>
</dbReference>
<dbReference type="InParanoid" id="A0A2T2ZVB5"/>
<evidence type="ECO:0000313" key="3">
    <source>
        <dbReference type="EMBL" id="PSR77726.1"/>
    </source>
</evidence>